<evidence type="ECO:0000256" key="1">
    <source>
        <dbReference type="ARBA" id="ARBA00001947"/>
    </source>
</evidence>
<dbReference type="EC" id="3.4.24.-" evidence="14"/>
<evidence type="ECO:0000256" key="10">
    <source>
        <dbReference type="ARBA" id="ARBA00023049"/>
    </source>
</evidence>
<feature type="transmembrane region" description="Helical" evidence="12">
    <location>
        <begin position="12"/>
        <end position="40"/>
    </location>
</feature>
<evidence type="ECO:0000259" key="13">
    <source>
        <dbReference type="Pfam" id="PF01435"/>
    </source>
</evidence>
<evidence type="ECO:0000256" key="4">
    <source>
        <dbReference type="ARBA" id="ARBA00022670"/>
    </source>
</evidence>
<keyword evidence="15" id="KW-1185">Reference proteome</keyword>
<evidence type="ECO:0000256" key="7">
    <source>
        <dbReference type="ARBA" id="ARBA00022801"/>
    </source>
</evidence>
<name>A0ABV7H2I6_9BURK</name>
<dbReference type="GO" id="GO:0008237">
    <property type="term" value="F:metallopeptidase activity"/>
    <property type="evidence" value="ECO:0007669"/>
    <property type="project" value="UniProtKB-KW"/>
</dbReference>
<evidence type="ECO:0000256" key="6">
    <source>
        <dbReference type="ARBA" id="ARBA00022723"/>
    </source>
</evidence>
<reference evidence="15" key="1">
    <citation type="journal article" date="2019" name="Int. J. Syst. Evol. Microbiol.">
        <title>The Global Catalogue of Microorganisms (GCM) 10K type strain sequencing project: providing services to taxonomists for standard genome sequencing and annotation.</title>
        <authorList>
            <consortium name="The Broad Institute Genomics Platform"/>
            <consortium name="The Broad Institute Genome Sequencing Center for Infectious Disease"/>
            <person name="Wu L."/>
            <person name="Ma J."/>
        </authorList>
    </citation>
    <scope>NUCLEOTIDE SEQUENCE [LARGE SCALE GENOMIC DNA]</scope>
    <source>
        <strain evidence="15">KCTC 52168</strain>
    </source>
</reference>
<dbReference type="Pfam" id="PF01435">
    <property type="entry name" value="Peptidase_M48"/>
    <property type="match status" value="1"/>
</dbReference>
<sequence length="571" mass="62489">MAALLAPIGLPMAFGLVALGYPLLYWCLGAAALAFFAWVVRPKLEFDGEVLARDDAPALFSLIDDVRAKLDVPGRLEVRLNDEFNASAGESRGWFGLIGTKRVLTLGIPLLAALDADDLRAVLAHEFGHFSRRHGRLGHWIYRARSGWRQFAALQSEADSILDRAAAWYAAQFLPAFERASFAHCRWCEFEADADAASVVGAASFAQALRRVAVLGSVWTEHIPDLLKNRRAAEPLPPADLLDQFDAQLRSWSGERLDELLIEVASHPPDESDTHPSTAARLAALNQPVGTCVLPEGNAAQLLGGAWTAKAAAFNARWYAAELANWRNEHARFAWADALSAGAPIDEQLIAARAIYGLDPQRGLTRIDELAQQVPQHAELRYLQARTLLDAADREGLVLLEALAREAVAWRVPAFVRGLRFLDQHGSAADRTRWSDWLRQASKAEAEALEHARGRILAGEGRPSGFAPQVRRQLRDGLSDVPGLDAAWLVSVDVELVLGASRADRRLCVHALVVSAQPEAIAAARLNDDELEARFATALAAWLPMSHAAIGMLHFSTEAAVHVRQRKELEL</sequence>
<evidence type="ECO:0000256" key="3">
    <source>
        <dbReference type="ARBA" id="ARBA00022475"/>
    </source>
</evidence>
<organism evidence="14 15">
    <name type="scientific">Piscinibacterium candidicorallinum</name>
    <dbReference type="NCBI Taxonomy" id="1793872"/>
    <lineage>
        <taxon>Bacteria</taxon>
        <taxon>Pseudomonadati</taxon>
        <taxon>Pseudomonadota</taxon>
        <taxon>Betaproteobacteria</taxon>
        <taxon>Burkholderiales</taxon>
        <taxon>Piscinibacterium</taxon>
    </lineage>
</organism>
<keyword evidence="6" id="KW-0479">Metal-binding</keyword>
<evidence type="ECO:0000256" key="11">
    <source>
        <dbReference type="ARBA" id="ARBA00023136"/>
    </source>
</evidence>
<keyword evidence="4" id="KW-0645">Protease</keyword>
<evidence type="ECO:0000256" key="2">
    <source>
        <dbReference type="ARBA" id="ARBA00004651"/>
    </source>
</evidence>
<proteinExistence type="predicted"/>
<dbReference type="RefSeq" id="WP_414859637.1">
    <property type="nucleotide sequence ID" value="NZ_CP180191.1"/>
</dbReference>
<keyword evidence="11 12" id="KW-0472">Membrane</keyword>
<dbReference type="Gene3D" id="3.30.2010.10">
    <property type="entry name" value="Metalloproteases ('zincins'), catalytic domain"/>
    <property type="match status" value="1"/>
</dbReference>
<dbReference type="InterPro" id="IPR001915">
    <property type="entry name" value="Peptidase_M48"/>
</dbReference>
<gene>
    <name evidence="14" type="ORF">ACFOEN_05065</name>
</gene>
<dbReference type="CDD" id="cd07328">
    <property type="entry name" value="M48_Ste24p_like"/>
    <property type="match status" value="1"/>
</dbReference>
<dbReference type="PANTHER" id="PTHR43221:SF1">
    <property type="entry name" value="PROTEASE HTPX"/>
    <property type="match status" value="1"/>
</dbReference>
<comment type="subcellular location">
    <subcellularLocation>
        <location evidence="2">Cell membrane</location>
        <topology evidence="2">Multi-pass membrane protein</topology>
    </subcellularLocation>
</comment>
<dbReference type="EMBL" id="JBHRTI010000003">
    <property type="protein sequence ID" value="MFC3147013.1"/>
    <property type="molecule type" value="Genomic_DNA"/>
</dbReference>
<comment type="caution">
    <text evidence="14">The sequence shown here is derived from an EMBL/GenBank/DDBJ whole genome shotgun (WGS) entry which is preliminary data.</text>
</comment>
<keyword evidence="10 14" id="KW-0482">Metalloprotease</keyword>
<evidence type="ECO:0000256" key="12">
    <source>
        <dbReference type="SAM" id="Phobius"/>
    </source>
</evidence>
<evidence type="ECO:0000256" key="9">
    <source>
        <dbReference type="ARBA" id="ARBA00022989"/>
    </source>
</evidence>
<dbReference type="InterPro" id="IPR050083">
    <property type="entry name" value="HtpX_protease"/>
</dbReference>
<keyword evidence="5 12" id="KW-0812">Transmembrane</keyword>
<evidence type="ECO:0000256" key="8">
    <source>
        <dbReference type="ARBA" id="ARBA00022833"/>
    </source>
</evidence>
<evidence type="ECO:0000256" key="5">
    <source>
        <dbReference type="ARBA" id="ARBA00022692"/>
    </source>
</evidence>
<evidence type="ECO:0000313" key="15">
    <source>
        <dbReference type="Proteomes" id="UP001595556"/>
    </source>
</evidence>
<dbReference type="Proteomes" id="UP001595556">
    <property type="component" value="Unassembled WGS sequence"/>
</dbReference>
<keyword evidence="8" id="KW-0862">Zinc</keyword>
<accession>A0ABV7H2I6</accession>
<dbReference type="PANTHER" id="PTHR43221">
    <property type="entry name" value="PROTEASE HTPX"/>
    <property type="match status" value="1"/>
</dbReference>
<protein>
    <submittedName>
        <fullName evidence="14">M48 family metalloprotease</fullName>
        <ecNumber evidence="14">3.4.24.-</ecNumber>
    </submittedName>
</protein>
<feature type="domain" description="Peptidase M48" evidence="13">
    <location>
        <begin position="108"/>
        <end position="287"/>
    </location>
</feature>
<keyword evidence="7 14" id="KW-0378">Hydrolase</keyword>
<keyword evidence="9 12" id="KW-1133">Transmembrane helix</keyword>
<comment type="cofactor">
    <cofactor evidence="1">
        <name>Zn(2+)</name>
        <dbReference type="ChEBI" id="CHEBI:29105"/>
    </cofactor>
</comment>
<keyword evidence="3" id="KW-1003">Cell membrane</keyword>
<evidence type="ECO:0000313" key="14">
    <source>
        <dbReference type="EMBL" id="MFC3147013.1"/>
    </source>
</evidence>